<feature type="transmembrane region" description="Helical" evidence="9">
    <location>
        <begin position="137"/>
        <end position="156"/>
    </location>
</feature>
<keyword evidence="7" id="KW-0625">Polysaccharide transport</keyword>
<accession>A0A9X1ICK0</accession>
<dbReference type="Pfam" id="PF01061">
    <property type="entry name" value="ABC2_membrane"/>
    <property type="match status" value="1"/>
</dbReference>
<dbReference type="EMBL" id="JAJAQI010000015">
    <property type="protein sequence ID" value="MCB4822360.1"/>
    <property type="molecule type" value="Genomic_DNA"/>
</dbReference>
<keyword evidence="6 9" id="KW-1133">Transmembrane helix</keyword>
<evidence type="ECO:0000256" key="1">
    <source>
        <dbReference type="ARBA" id="ARBA00004651"/>
    </source>
</evidence>
<keyword evidence="7" id="KW-0762">Sugar transport</keyword>
<keyword evidence="4" id="KW-1003">Cell membrane</keyword>
<dbReference type="GO" id="GO:0005886">
    <property type="term" value="C:plasma membrane"/>
    <property type="evidence" value="ECO:0007669"/>
    <property type="project" value="UniProtKB-SubCell"/>
</dbReference>
<reference evidence="11" key="1">
    <citation type="submission" date="2021-10" db="EMBL/GenBank/DDBJ databases">
        <title>Roseicella aerolatum sp. nov., isolated from aerosols of e-waste dismantling site.</title>
        <authorList>
            <person name="Qin T."/>
        </authorList>
    </citation>
    <scope>NUCLEOTIDE SEQUENCE</scope>
    <source>
        <strain evidence="11">GB24</strain>
    </source>
</reference>
<sequence length="283" mass="31175">MLDATLPRKASPPVQLRDAARPRRRAVAMEDLATGLRRWRLPAALARLDIRNRYRGSVLGPFWLTLSTAVMVVGLGFLYSSLFKLTLADYLPFIAVSLIVWTLISQTVTDACTSLTSAEGIIRQLPLPFTVHALRCVFRNALITAHSLPLVFLVFLATGTLPGPEVVLLIPGLALIAVNAFFVALFLGMLCARFRDIAPIVSSVMQLAFFMSPVIWKPELLGERAVWLPLNPFYALMETVRGPLVEGGVPGIVWLAAVLYTLLIGTAALAFFVRFRGRIAFWV</sequence>
<evidence type="ECO:0000256" key="9">
    <source>
        <dbReference type="SAM" id="Phobius"/>
    </source>
</evidence>
<evidence type="ECO:0000256" key="7">
    <source>
        <dbReference type="ARBA" id="ARBA00023047"/>
    </source>
</evidence>
<proteinExistence type="inferred from homology"/>
<dbReference type="Proteomes" id="UP001139311">
    <property type="component" value="Unassembled WGS sequence"/>
</dbReference>
<dbReference type="GO" id="GO:0015774">
    <property type="term" value="P:polysaccharide transport"/>
    <property type="evidence" value="ECO:0007669"/>
    <property type="project" value="UniProtKB-KW"/>
</dbReference>
<keyword evidence="5 9" id="KW-0812">Transmembrane</keyword>
<dbReference type="PANTHER" id="PTHR30413:SF10">
    <property type="entry name" value="CAPSULE POLYSACCHARIDE EXPORT INNER-MEMBRANE PROTEIN CTRC"/>
    <property type="match status" value="1"/>
</dbReference>
<dbReference type="GO" id="GO:0015920">
    <property type="term" value="P:lipopolysaccharide transport"/>
    <property type="evidence" value="ECO:0007669"/>
    <property type="project" value="TreeGrafter"/>
</dbReference>
<comment type="similarity">
    <text evidence="2">Belongs to the ABC-2 integral membrane protein family.</text>
</comment>
<comment type="subcellular location">
    <subcellularLocation>
        <location evidence="1">Cell membrane</location>
        <topology evidence="1">Multi-pass membrane protein</topology>
    </subcellularLocation>
</comment>
<evidence type="ECO:0000313" key="12">
    <source>
        <dbReference type="Proteomes" id="UP001139311"/>
    </source>
</evidence>
<dbReference type="InterPro" id="IPR013525">
    <property type="entry name" value="ABC2_TM"/>
</dbReference>
<organism evidence="11 12">
    <name type="scientific">Roseicella aerolata</name>
    <dbReference type="NCBI Taxonomy" id="2883479"/>
    <lineage>
        <taxon>Bacteria</taxon>
        <taxon>Pseudomonadati</taxon>
        <taxon>Pseudomonadota</taxon>
        <taxon>Alphaproteobacteria</taxon>
        <taxon>Acetobacterales</taxon>
        <taxon>Roseomonadaceae</taxon>
        <taxon>Roseicella</taxon>
    </lineage>
</organism>
<evidence type="ECO:0000256" key="6">
    <source>
        <dbReference type="ARBA" id="ARBA00022989"/>
    </source>
</evidence>
<keyword evidence="12" id="KW-1185">Reference proteome</keyword>
<feature type="transmembrane region" description="Helical" evidence="9">
    <location>
        <begin position="252"/>
        <end position="273"/>
    </location>
</feature>
<evidence type="ECO:0000259" key="10">
    <source>
        <dbReference type="Pfam" id="PF01061"/>
    </source>
</evidence>
<comment type="caution">
    <text evidence="11">The sequence shown here is derived from an EMBL/GenBank/DDBJ whole genome shotgun (WGS) entry which is preliminary data.</text>
</comment>
<evidence type="ECO:0000256" key="2">
    <source>
        <dbReference type="ARBA" id="ARBA00007783"/>
    </source>
</evidence>
<keyword evidence="3" id="KW-0813">Transport</keyword>
<protein>
    <submittedName>
        <fullName evidence="11">ABC transporter permease</fullName>
    </submittedName>
</protein>
<evidence type="ECO:0000256" key="5">
    <source>
        <dbReference type="ARBA" id="ARBA00022692"/>
    </source>
</evidence>
<dbReference type="GO" id="GO:0140359">
    <property type="term" value="F:ABC-type transporter activity"/>
    <property type="evidence" value="ECO:0007669"/>
    <property type="project" value="InterPro"/>
</dbReference>
<evidence type="ECO:0000256" key="8">
    <source>
        <dbReference type="ARBA" id="ARBA00023136"/>
    </source>
</evidence>
<dbReference type="AlphaFoldDB" id="A0A9X1ICK0"/>
<keyword evidence="8 9" id="KW-0472">Membrane</keyword>
<gene>
    <name evidence="11" type="ORF">LHA35_11505</name>
</gene>
<feature type="transmembrane region" description="Helical" evidence="9">
    <location>
        <begin position="168"/>
        <end position="190"/>
    </location>
</feature>
<evidence type="ECO:0000313" key="11">
    <source>
        <dbReference type="EMBL" id="MCB4822360.1"/>
    </source>
</evidence>
<dbReference type="RefSeq" id="WP_226608390.1">
    <property type="nucleotide sequence ID" value="NZ_JAJAQI010000015.1"/>
</dbReference>
<name>A0A9X1ICK0_9PROT</name>
<dbReference type="PANTHER" id="PTHR30413">
    <property type="entry name" value="INNER MEMBRANE TRANSPORT PERMEASE"/>
    <property type="match status" value="1"/>
</dbReference>
<feature type="transmembrane region" description="Helical" evidence="9">
    <location>
        <begin position="197"/>
        <end position="216"/>
    </location>
</feature>
<evidence type="ECO:0000256" key="3">
    <source>
        <dbReference type="ARBA" id="ARBA00022448"/>
    </source>
</evidence>
<feature type="transmembrane region" description="Helical" evidence="9">
    <location>
        <begin position="58"/>
        <end position="79"/>
    </location>
</feature>
<feature type="transmembrane region" description="Helical" evidence="9">
    <location>
        <begin position="91"/>
        <end position="116"/>
    </location>
</feature>
<evidence type="ECO:0000256" key="4">
    <source>
        <dbReference type="ARBA" id="ARBA00022475"/>
    </source>
</evidence>
<feature type="domain" description="ABC-2 type transporter transmembrane" evidence="10">
    <location>
        <begin position="45"/>
        <end position="242"/>
    </location>
</feature>